<dbReference type="Proteomes" id="UP000647416">
    <property type="component" value="Unassembled WGS sequence"/>
</dbReference>
<dbReference type="GO" id="GO:0016020">
    <property type="term" value="C:membrane"/>
    <property type="evidence" value="ECO:0007669"/>
    <property type="project" value="TreeGrafter"/>
</dbReference>
<dbReference type="AlphaFoldDB" id="A0A926ISI4"/>
<dbReference type="InterPro" id="IPR001119">
    <property type="entry name" value="SLH_dom"/>
</dbReference>
<dbReference type="Gene3D" id="3.20.20.370">
    <property type="entry name" value="Glycoside hydrolase/deacetylase"/>
    <property type="match status" value="1"/>
</dbReference>
<dbReference type="Pfam" id="PF00395">
    <property type="entry name" value="SLH"/>
    <property type="match status" value="2"/>
</dbReference>
<feature type="signal peptide" evidence="2">
    <location>
        <begin position="1"/>
        <end position="20"/>
    </location>
</feature>
<feature type="domain" description="NodB homology" evidence="4">
    <location>
        <begin position="332"/>
        <end position="512"/>
    </location>
</feature>
<sequence length="519" mass="57726">MKKLCAFLVFVFMLNTLCFGASYSDIEGHWAKEDIEKLSDSKIIEGYDGKFNPDGFITRGEAAVIFNRLFALSDKSENTFSDLSDTWYTDAVLCLNKFNIMQGDGDGKIYPTGNISKQEAVCLIAKAFYIGGETEYVYADASYDAWAKEYVSAVAKRFALPNSFFNTDLREPITRAETVYIINRLISADYLGNGRFSINCDKSIVINGDGVILSDMSVDGNIIIGGGAKNAELSNVDASGDIIVLAKKADCDLKLNFVTSGGVRYIGDEKVKFYNNKVDLPLSFDKISGLSGVKNGYGQGNNTDADNRPATAVNLQEKYKDLGALFIGEKSDKIYLTFDEGYENGYTSKILDVLKEKNCTAVFFITMDYAVKNHGLIRRMIDEGHVVGNHSANHHSMPTLSNADCANEIISLHKYVRENFGYEMYLFRPPMGEYSEKSLAIANMLGYKTMLWSFAYRDWLTDNQPDVSYAKSLVTKKIHGGGIFLLHAVSKTNTEILGDVIDDFRYHGYTVKAFEIGDK</sequence>
<dbReference type="GO" id="GO:0016810">
    <property type="term" value="F:hydrolase activity, acting on carbon-nitrogen (but not peptide) bonds"/>
    <property type="evidence" value="ECO:0007669"/>
    <property type="project" value="InterPro"/>
</dbReference>
<evidence type="ECO:0000259" key="4">
    <source>
        <dbReference type="PROSITE" id="PS51677"/>
    </source>
</evidence>
<keyword evidence="1" id="KW-0677">Repeat</keyword>
<dbReference type="PANTHER" id="PTHR10587">
    <property type="entry name" value="GLYCOSYL TRANSFERASE-RELATED"/>
    <property type="match status" value="1"/>
</dbReference>
<feature type="chain" id="PRO_5038712183" evidence="2">
    <location>
        <begin position="21"/>
        <end position="519"/>
    </location>
</feature>
<dbReference type="PROSITE" id="PS51272">
    <property type="entry name" value="SLH"/>
    <property type="match status" value="1"/>
</dbReference>
<evidence type="ECO:0000256" key="2">
    <source>
        <dbReference type="SAM" id="SignalP"/>
    </source>
</evidence>
<gene>
    <name evidence="5" type="ORF">H8706_06060</name>
</gene>
<name>A0A926ISI4_9FIRM</name>
<keyword evidence="6" id="KW-1185">Reference proteome</keyword>
<dbReference type="RefSeq" id="WP_178347662.1">
    <property type="nucleotide sequence ID" value="NZ_JACRTE010000005.1"/>
</dbReference>
<reference evidence="5" key="1">
    <citation type="submission" date="2020-08" db="EMBL/GenBank/DDBJ databases">
        <title>Genome public.</title>
        <authorList>
            <person name="Liu C."/>
            <person name="Sun Q."/>
        </authorList>
    </citation>
    <scope>NUCLEOTIDE SEQUENCE</scope>
    <source>
        <strain evidence="5">NSJ-50</strain>
    </source>
</reference>
<keyword evidence="2" id="KW-0732">Signal</keyword>
<proteinExistence type="predicted"/>
<evidence type="ECO:0000256" key="1">
    <source>
        <dbReference type="ARBA" id="ARBA00022737"/>
    </source>
</evidence>
<protein>
    <submittedName>
        <fullName evidence="5">Polysaccharide deacetylase family protein</fullName>
    </submittedName>
</protein>
<dbReference type="Pfam" id="PF01522">
    <property type="entry name" value="Polysacc_deac_1"/>
    <property type="match status" value="1"/>
</dbReference>
<dbReference type="InterPro" id="IPR050248">
    <property type="entry name" value="Polysacc_deacetylase_ArnD"/>
</dbReference>
<evidence type="ECO:0000259" key="3">
    <source>
        <dbReference type="PROSITE" id="PS51272"/>
    </source>
</evidence>
<dbReference type="EMBL" id="JACRTE010000005">
    <property type="protein sequence ID" value="MBC8596429.1"/>
    <property type="molecule type" value="Genomic_DNA"/>
</dbReference>
<dbReference type="PANTHER" id="PTHR10587:SF78">
    <property type="entry name" value="PEPTIDOGLYCAN-N-ACETYLMURAMIC ACID DEACETYLASE PDAA"/>
    <property type="match status" value="1"/>
</dbReference>
<dbReference type="SUPFAM" id="SSF88713">
    <property type="entry name" value="Glycoside hydrolase/deacetylase"/>
    <property type="match status" value="1"/>
</dbReference>
<feature type="domain" description="SLH" evidence="3">
    <location>
        <begin position="18"/>
        <end position="80"/>
    </location>
</feature>
<comment type="caution">
    <text evidence="5">The sequence shown here is derived from an EMBL/GenBank/DDBJ whole genome shotgun (WGS) entry which is preliminary data.</text>
</comment>
<accession>A0A926ISI4</accession>
<dbReference type="PROSITE" id="PS51677">
    <property type="entry name" value="NODB"/>
    <property type="match status" value="1"/>
</dbReference>
<organism evidence="5 6">
    <name type="scientific">Qingrenia yutianensis</name>
    <dbReference type="NCBI Taxonomy" id="2763676"/>
    <lineage>
        <taxon>Bacteria</taxon>
        <taxon>Bacillati</taxon>
        <taxon>Bacillota</taxon>
        <taxon>Clostridia</taxon>
        <taxon>Eubacteriales</taxon>
        <taxon>Oscillospiraceae</taxon>
        <taxon>Qingrenia</taxon>
    </lineage>
</organism>
<dbReference type="InterPro" id="IPR011330">
    <property type="entry name" value="Glyco_hydro/deAcase_b/a-brl"/>
</dbReference>
<evidence type="ECO:0000313" key="5">
    <source>
        <dbReference type="EMBL" id="MBC8596429.1"/>
    </source>
</evidence>
<dbReference type="GO" id="GO:0005975">
    <property type="term" value="P:carbohydrate metabolic process"/>
    <property type="evidence" value="ECO:0007669"/>
    <property type="project" value="InterPro"/>
</dbReference>
<dbReference type="InterPro" id="IPR002509">
    <property type="entry name" value="NODB_dom"/>
</dbReference>
<evidence type="ECO:0000313" key="6">
    <source>
        <dbReference type="Proteomes" id="UP000647416"/>
    </source>
</evidence>